<feature type="transmembrane region" description="Helical" evidence="7">
    <location>
        <begin position="407"/>
        <end position="428"/>
    </location>
</feature>
<organism evidence="9 10">
    <name type="scientific">Meristemomyces frigidus</name>
    <dbReference type="NCBI Taxonomy" id="1508187"/>
    <lineage>
        <taxon>Eukaryota</taxon>
        <taxon>Fungi</taxon>
        <taxon>Dikarya</taxon>
        <taxon>Ascomycota</taxon>
        <taxon>Pezizomycotina</taxon>
        <taxon>Dothideomycetes</taxon>
        <taxon>Dothideomycetidae</taxon>
        <taxon>Mycosphaerellales</taxon>
        <taxon>Teratosphaeriaceae</taxon>
        <taxon>Meristemomyces</taxon>
    </lineage>
</organism>
<feature type="transmembrane region" description="Helical" evidence="7">
    <location>
        <begin position="100"/>
        <end position="121"/>
    </location>
</feature>
<dbReference type="SUPFAM" id="SSF103473">
    <property type="entry name" value="MFS general substrate transporter"/>
    <property type="match status" value="1"/>
</dbReference>
<comment type="subcellular location">
    <subcellularLocation>
        <location evidence="1">Membrane</location>
        <topology evidence="1">Multi-pass membrane protein</topology>
    </subcellularLocation>
</comment>
<comment type="similarity">
    <text evidence="5">Belongs to the major facilitator superfamily. CAR1 family.</text>
</comment>
<evidence type="ECO:0000256" key="1">
    <source>
        <dbReference type="ARBA" id="ARBA00004141"/>
    </source>
</evidence>
<evidence type="ECO:0000313" key="10">
    <source>
        <dbReference type="Proteomes" id="UP001310890"/>
    </source>
</evidence>
<name>A0AAN7TDY8_9PEZI</name>
<dbReference type="PANTHER" id="PTHR23502">
    <property type="entry name" value="MAJOR FACILITATOR SUPERFAMILY"/>
    <property type="match status" value="1"/>
</dbReference>
<feature type="transmembrane region" description="Helical" evidence="7">
    <location>
        <begin position="297"/>
        <end position="321"/>
    </location>
</feature>
<feature type="domain" description="Major facilitator superfamily (MFS) profile" evidence="8">
    <location>
        <begin position="59"/>
        <end position="499"/>
    </location>
</feature>
<comment type="caution">
    <text evidence="9">The sequence shown here is derived from an EMBL/GenBank/DDBJ whole genome shotgun (WGS) entry which is preliminary data.</text>
</comment>
<keyword evidence="2 7" id="KW-0812">Transmembrane</keyword>
<keyword evidence="3 7" id="KW-1133">Transmembrane helix</keyword>
<feature type="transmembrane region" description="Helical" evidence="7">
    <location>
        <begin position="341"/>
        <end position="361"/>
    </location>
</feature>
<evidence type="ECO:0000259" key="8">
    <source>
        <dbReference type="PROSITE" id="PS50850"/>
    </source>
</evidence>
<dbReference type="AlphaFoldDB" id="A0AAN7TDY8"/>
<evidence type="ECO:0000256" key="3">
    <source>
        <dbReference type="ARBA" id="ARBA00022989"/>
    </source>
</evidence>
<protein>
    <recommendedName>
        <fullName evidence="8">Major facilitator superfamily (MFS) profile domain-containing protein</fullName>
    </recommendedName>
</protein>
<evidence type="ECO:0000256" key="7">
    <source>
        <dbReference type="SAM" id="Phobius"/>
    </source>
</evidence>
<accession>A0AAN7TDY8</accession>
<feature type="transmembrane region" description="Helical" evidence="7">
    <location>
        <begin position="382"/>
        <end position="401"/>
    </location>
</feature>
<evidence type="ECO:0000256" key="4">
    <source>
        <dbReference type="ARBA" id="ARBA00023136"/>
    </source>
</evidence>
<dbReference type="Pfam" id="PF07690">
    <property type="entry name" value="MFS_1"/>
    <property type="match status" value="1"/>
</dbReference>
<gene>
    <name evidence="9" type="ORF">LTR62_005379</name>
</gene>
<feature type="transmembrane region" description="Helical" evidence="7">
    <location>
        <begin position="472"/>
        <end position="494"/>
    </location>
</feature>
<keyword evidence="4 7" id="KW-0472">Membrane</keyword>
<feature type="transmembrane region" description="Helical" evidence="7">
    <location>
        <begin position="190"/>
        <end position="214"/>
    </location>
</feature>
<dbReference type="GO" id="GO:0016020">
    <property type="term" value="C:membrane"/>
    <property type="evidence" value="ECO:0007669"/>
    <property type="project" value="UniProtKB-SubCell"/>
</dbReference>
<dbReference type="GO" id="GO:0022857">
    <property type="term" value="F:transmembrane transporter activity"/>
    <property type="evidence" value="ECO:0007669"/>
    <property type="project" value="InterPro"/>
</dbReference>
<evidence type="ECO:0000313" key="9">
    <source>
        <dbReference type="EMBL" id="KAK5111004.1"/>
    </source>
</evidence>
<feature type="transmembrane region" description="Helical" evidence="7">
    <location>
        <begin position="133"/>
        <end position="152"/>
    </location>
</feature>
<dbReference type="InterPro" id="IPR036259">
    <property type="entry name" value="MFS_trans_sf"/>
</dbReference>
<dbReference type="EMBL" id="JAVRRL010000043">
    <property type="protein sequence ID" value="KAK5111004.1"/>
    <property type="molecule type" value="Genomic_DNA"/>
</dbReference>
<feature type="transmembrane region" description="Helical" evidence="7">
    <location>
        <begin position="59"/>
        <end position="80"/>
    </location>
</feature>
<proteinExistence type="inferred from homology"/>
<dbReference type="Proteomes" id="UP001310890">
    <property type="component" value="Unassembled WGS sequence"/>
</dbReference>
<feature type="transmembrane region" description="Helical" evidence="7">
    <location>
        <begin position="440"/>
        <end position="460"/>
    </location>
</feature>
<feature type="transmembrane region" description="Helical" evidence="7">
    <location>
        <begin position="220"/>
        <end position="240"/>
    </location>
</feature>
<dbReference type="PANTHER" id="PTHR23502:SF163">
    <property type="entry name" value="MAJOR FACILITATOR SUPERFAMILY (MFS) PROFILE DOMAIN-CONTAINING PROTEIN"/>
    <property type="match status" value="1"/>
</dbReference>
<dbReference type="Gene3D" id="1.20.1250.20">
    <property type="entry name" value="MFS general substrate transporter like domains"/>
    <property type="match status" value="1"/>
</dbReference>
<reference evidence="9" key="1">
    <citation type="submission" date="2023-08" db="EMBL/GenBank/DDBJ databases">
        <title>Black Yeasts Isolated from many extreme environments.</title>
        <authorList>
            <person name="Coleine C."/>
            <person name="Stajich J.E."/>
            <person name="Selbmann L."/>
        </authorList>
    </citation>
    <scope>NUCLEOTIDE SEQUENCE</scope>
    <source>
        <strain evidence="9">CCFEE 5401</strain>
    </source>
</reference>
<dbReference type="FunFam" id="1.20.1250.20:FF:000509">
    <property type="entry name" value="MFS general substrate transporter"/>
    <property type="match status" value="1"/>
</dbReference>
<dbReference type="InterPro" id="IPR020846">
    <property type="entry name" value="MFS_dom"/>
</dbReference>
<feature type="transmembrane region" description="Helical" evidence="7">
    <location>
        <begin position="158"/>
        <end position="178"/>
    </location>
</feature>
<dbReference type="InterPro" id="IPR011701">
    <property type="entry name" value="MFS"/>
</dbReference>
<dbReference type="PROSITE" id="PS50850">
    <property type="entry name" value="MFS"/>
    <property type="match status" value="1"/>
</dbReference>
<evidence type="ECO:0000256" key="2">
    <source>
        <dbReference type="ARBA" id="ARBA00022692"/>
    </source>
</evidence>
<sequence>MDETQPLLAPQTNGHANGKHPSAPPFANHGGADDATANQDNELIHDQDNPHAWPRSFRLLLVALLALMAFTVTFTCIALVPLAPSIINSLDQTSNHPSSSYAAILLVTIWELGEAAGPLLIAPLSEVYGRAPVFHAANALFIVSTAVGAISQSSAQLILARFVTGMAVATNVLNPAVIGDLFPTEERGSAMSLVMLTPLMGGAIGPAVAGAVAQGAGWRAVMWMSVALAVVVEILFLILFRETYMPAVLRRRLHDVDVSKRQNAKLDGTIEDGLDVDALEVRPKSLVWQSIKRPATIFASSFVLQILSLYGAVMFSFFYIISTTMPSILQNRYNFSPALVGSSFLAFSIGSLAGILTNNTFLDKIYLHLTIPQTGPQPENRLPLVIIGAFTMPLTIILYGFTASLHLPASLLLLSVALMGCTIMLGLVPMMSYIVDAFGVYSASALTAVLITRCLMSTVLPMAVEPLERRLGYGWGLTVLAGVCAVLAPVPWVVMRRGAVWRQRSDYTKGG</sequence>
<evidence type="ECO:0000256" key="5">
    <source>
        <dbReference type="ARBA" id="ARBA00038347"/>
    </source>
</evidence>
<feature type="region of interest" description="Disordered" evidence="6">
    <location>
        <begin position="1"/>
        <end position="37"/>
    </location>
</feature>
<evidence type="ECO:0000256" key="6">
    <source>
        <dbReference type="SAM" id="MobiDB-lite"/>
    </source>
</evidence>